<keyword evidence="3" id="KW-1185">Reference proteome</keyword>
<feature type="transmembrane region" description="Helical" evidence="1">
    <location>
        <begin position="55"/>
        <end position="79"/>
    </location>
</feature>
<organism evidence="2 3">
    <name type="scientific">Romeriopsis navalis LEGE 11480</name>
    <dbReference type="NCBI Taxonomy" id="2777977"/>
    <lineage>
        <taxon>Bacteria</taxon>
        <taxon>Bacillati</taxon>
        <taxon>Cyanobacteriota</taxon>
        <taxon>Cyanophyceae</taxon>
        <taxon>Leptolyngbyales</taxon>
        <taxon>Leptolyngbyaceae</taxon>
        <taxon>Romeriopsis</taxon>
        <taxon>Romeriopsis navalis</taxon>
    </lineage>
</organism>
<accession>A0A928Z3W4</accession>
<comment type="caution">
    <text evidence="2">The sequence shown here is derived from an EMBL/GenBank/DDBJ whole genome shotgun (WGS) entry which is preliminary data.</text>
</comment>
<dbReference type="AlphaFoldDB" id="A0A928Z3W4"/>
<sequence length="80" mass="8967">MEFALLLAQSSSYEAGKQIGRILGIFIFPVFLMLIFGSVNYIVNRIKGKAISFKQAILARWVILTSVILWIFGLVGQFAK</sequence>
<keyword evidence="1" id="KW-0472">Membrane</keyword>
<evidence type="ECO:0000313" key="3">
    <source>
        <dbReference type="Proteomes" id="UP000625316"/>
    </source>
</evidence>
<protein>
    <submittedName>
        <fullName evidence="2">Uncharacterized protein</fullName>
    </submittedName>
</protein>
<dbReference type="RefSeq" id="WP_264326748.1">
    <property type="nucleotide sequence ID" value="NZ_JADEXQ010000080.1"/>
</dbReference>
<keyword evidence="1" id="KW-0812">Transmembrane</keyword>
<evidence type="ECO:0000313" key="2">
    <source>
        <dbReference type="EMBL" id="MBE9031921.1"/>
    </source>
</evidence>
<dbReference type="EMBL" id="JADEXQ010000080">
    <property type="protein sequence ID" value="MBE9031921.1"/>
    <property type="molecule type" value="Genomic_DNA"/>
</dbReference>
<keyword evidence="1" id="KW-1133">Transmembrane helix</keyword>
<gene>
    <name evidence="2" type="ORF">IQ266_19480</name>
</gene>
<dbReference type="Proteomes" id="UP000625316">
    <property type="component" value="Unassembled WGS sequence"/>
</dbReference>
<reference evidence="2" key="1">
    <citation type="submission" date="2020-10" db="EMBL/GenBank/DDBJ databases">
        <authorList>
            <person name="Castelo-Branco R."/>
            <person name="Eusebio N."/>
            <person name="Adriana R."/>
            <person name="Vieira A."/>
            <person name="Brugerolle De Fraissinette N."/>
            <person name="Rezende De Castro R."/>
            <person name="Schneider M.P."/>
            <person name="Vasconcelos V."/>
            <person name="Leao P.N."/>
        </authorList>
    </citation>
    <scope>NUCLEOTIDE SEQUENCE</scope>
    <source>
        <strain evidence="2">LEGE 11480</strain>
    </source>
</reference>
<name>A0A928Z3W4_9CYAN</name>
<feature type="transmembrane region" description="Helical" evidence="1">
    <location>
        <begin position="22"/>
        <end position="43"/>
    </location>
</feature>
<proteinExistence type="predicted"/>
<evidence type="ECO:0000256" key="1">
    <source>
        <dbReference type="SAM" id="Phobius"/>
    </source>
</evidence>